<comment type="caution">
    <text evidence="3">The sequence shown here is derived from an EMBL/GenBank/DDBJ whole genome shotgun (WGS) entry which is preliminary data.</text>
</comment>
<dbReference type="InterPro" id="IPR030400">
    <property type="entry name" value="Sedolisin_dom"/>
</dbReference>
<accession>A0A917T4Y6</accession>
<evidence type="ECO:0000259" key="2">
    <source>
        <dbReference type="PROSITE" id="PS51695"/>
    </source>
</evidence>
<protein>
    <submittedName>
        <fullName evidence="3">Peptidase S8</fullName>
    </submittedName>
</protein>
<feature type="domain" description="Peptidase S53" evidence="2">
    <location>
        <begin position="69"/>
        <end position="388"/>
    </location>
</feature>
<evidence type="ECO:0000313" key="4">
    <source>
        <dbReference type="Proteomes" id="UP000655208"/>
    </source>
</evidence>
<dbReference type="SUPFAM" id="SSF52743">
    <property type="entry name" value="Subtilisin-like"/>
    <property type="match status" value="1"/>
</dbReference>
<dbReference type="EMBL" id="BMNA01000008">
    <property type="protein sequence ID" value="GGM10633.1"/>
    <property type="molecule type" value="Genomic_DNA"/>
</dbReference>
<dbReference type="PANTHER" id="PTHR14218:SF15">
    <property type="entry name" value="TRIPEPTIDYL-PEPTIDASE 1"/>
    <property type="match status" value="1"/>
</dbReference>
<organism evidence="3 4">
    <name type="scientific">Nakamurella endophytica</name>
    <dbReference type="NCBI Taxonomy" id="1748367"/>
    <lineage>
        <taxon>Bacteria</taxon>
        <taxon>Bacillati</taxon>
        <taxon>Actinomycetota</taxon>
        <taxon>Actinomycetes</taxon>
        <taxon>Nakamurellales</taxon>
        <taxon>Nakamurellaceae</taxon>
        <taxon>Nakamurella</taxon>
    </lineage>
</organism>
<gene>
    <name evidence="3" type="ORF">GCM10011594_33200</name>
</gene>
<keyword evidence="1" id="KW-0732">Signal</keyword>
<dbReference type="GO" id="GO:0006508">
    <property type="term" value="P:proteolysis"/>
    <property type="evidence" value="ECO:0007669"/>
    <property type="project" value="InterPro"/>
</dbReference>
<dbReference type="InterPro" id="IPR036852">
    <property type="entry name" value="Peptidase_S8/S53_dom_sf"/>
</dbReference>
<dbReference type="GO" id="GO:0004252">
    <property type="term" value="F:serine-type endopeptidase activity"/>
    <property type="evidence" value="ECO:0007669"/>
    <property type="project" value="InterPro"/>
</dbReference>
<dbReference type="Proteomes" id="UP000655208">
    <property type="component" value="Unassembled WGS sequence"/>
</dbReference>
<keyword evidence="4" id="KW-1185">Reference proteome</keyword>
<feature type="chain" id="PRO_5036711915" evidence="1">
    <location>
        <begin position="27"/>
        <end position="388"/>
    </location>
</feature>
<dbReference type="PROSITE" id="PS51695">
    <property type="entry name" value="SEDOLISIN"/>
    <property type="match status" value="1"/>
</dbReference>
<sequence length="388" mass="38739">MRRPAVLFVLAAVAAALLVPATSASAAARPMTRHAGRVCSVASRGTAACSALVRLDDQGRPAATTGPSGYNPADIQSAYKLAGSSSGGRTVAIVDAYDDPTAEADLGVYRSRFGLPACTTANGCFRKVGQTGSTTSLPRTNAGWAQEISLDLDMVSAACPDCHILLVEASSASFANLGAAVNVAARQPGVVAISNSYGGSDSSASSAYDHPGIAVTASTGDSGYGVQSPASYPSVVAVGGTSLTKASTARGWSESAWSGAGSGCSTINAKPRWQTSVTQCAKKANADVSAVADPNTGVSVYDSTSYQGAKGWMVFGGTSASSPIIASVYALSGNTAGYPASYTWSHATGLFDATGGSNGSCTPALWCHAVAGWDGPTGLGTPNGTSAF</sequence>
<name>A0A917T4Y6_9ACTN</name>
<dbReference type="InterPro" id="IPR050819">
    <property type="entry name" value="Tripeptidyl-peptidase_I"/>
</dbReference>
<reference evidence="3" key="1">
    <citation type="journal article" date="2014" name="Int. J. Syst. Evol. Microbiol.">
        <title>Complete genome sequence of Corynebacterium casei LMG S-19264T (=DSM 44701T), isolated from a smear-ripened cheese.</title>
        <authorList>
            <consortium name="US DOE Joint Genome Institute (JGI-PGF)"/>
            <person name="Walter F."/>
            <person name="Albersmeier A."/>
            <person name="Kalinowski J."/>
            <person name="Ruckert C."/>
        </authorList>
    </citation>
    <scope>NUCLEOTIDE SEQUENCE</scope>
    <source>
        <strain evidence="3">CGMCC 4.7308</strain>
    </source>
</reference>
<dbReference type="RefSeq" id="WP_188943441.1">
    <property type="nucleotide sequence ID" value="NZ_BMNA01000008.1"/>
</dbReference>
<evidence type="ECO:0000256" key="1">
    <source>
        <dbReference type="SAM" id="SignalP"/>
    </source>
</evidence>
<proteinExistence type="predicted"/>
<dbReference type="PANTHER" id="PTHR14218">
    <property type="entry name" value="PROTEASE S8 TRIPEPTIDYL PEPTIDASE I CLN2"/>
    <property type="match status" value="1"/>
</dbReference>
<dbReference type="Gene3D" id="3.40.50.200">
    <property type="entry name" value="Peptidase S8/S53 domain"/>
    <property type="match status" value="1"/>
</dbReference>
<dbReference type="GO" id="GO:0008240">
    <property type="term" value="F:tripeptidyl-peptidase activity"/>
    <property type="evidence" value="ECO:0007669"/>
    <property type="project" value="TreeGrafter"/>
</dbReference>
<reference evidence="3" key="2">
    <citation type="submission" date="2020-09" db="EMBL/GenBank/DDBJ databases">
        <authorList>
            <person name="Sun Q."/>
            <person name="Zhou Y."/>
        </authorList>
    </citation>
    <scope>NUCLEOTIDE SEQUENCE</scope>
    <source>
        <strain evidence="3">CGMCC 4.7308</strain>
    </source>
</reference>
<evidence type="ECO:0000313" key="3">
    <source>
        <dbReference type="EMBL" id="GGM10633.1"/>
    </source>
</evidence>
<dbReference type="AlphaFoldDB" id="A0A917T4Y6"/>
<feature type="signal peptide" evidence="1">
    <location>
        <begin position="1"/>
        <end position="26"/>
    </location>
</feature>